<evidence type="ECO:0000256" key="1">
    <source>
        <dbReference type="SAM" id="MobiDB-lite"/>
    </source>
</evidence>
<dbReference type="EMBL" id="QJKJ01002798">
    <property type="protein sequence ID" value="RDY01274.1"/>
    <property type="molecule type" value="Genomic_DNA"/>
</dbReference>
<feature type="non-terminal residue" evidence="3">
    <location>
        <position position="1"/>
    </location>
</feature>
<organism evidence="3 4">
    <name type="scientific">Mucuna pruriens</name>
    <name type="common">Velvet bean</name>
    <name type="synonym">Dolichos pruriens</name>
    <dbReference type="NCBI Taxonomy" id="157652"/>
    <lineage>
        <taxon>Eukaryota</taxon>
        <taxon>Viridiplantae</taxon>
        <taxon>Streptophyta</taxon>
        <taxon>Embryophyta</taxon>
        <taxon>Tracheophyta</taxon>
        <taxon>Spermatophyta</taxon>
        <taxon>Magnoliopsida</taxon>
        <taxon>eudicotyledons</taxon>
        <taxon>Gunneridae</taxon>
        <taxon>Pentapetalae</taxon>
        <taxon>rosids</taxon>
        <taxon>fabids</taxon>
        <taxon>Fabales</taxon>
        <taxon>Fabaceae</taxon>
        <taxon>Papilionoideae</taxon>
        <taxon>50 kb inversion clade</taxon>
        <taxon>NPAAA clade</taxon>
        <taxon>indigoferoid/millettioid clade</taxon>
        <taxon>Phaseoleae</taxon>
        <taxon>Mucuna</taxon>
    </lineage>
</organism>
<name>A0A371HF05_MUCPR</name>
<keyword evidence="4" id="KW-1185">Reference proteome</keyword>
<reference evidence="3" key="1">
    <citation type="submission" date="2018-05" db="EMBL/GenBank/DDBJ databases">
        <title>Draft genome of Mucuna pruriens seed.</title>
        <authorList>
            <person name="Nnadi N.E."/>
            <person name="Vos R."/>
            <person name="Hasami M.H."/>
            <person name="Devisetty U.K."/>
            <person name="Aguiy J.C."/>
        </authorList>
    </citation>
    <scope>NUCLEOTIDE SEQUENCE [LARGE SCALE GENOMIC DNA]</scope>
    <source>
        <strain evidence="3">JCA_2017</strain>
    </source>
</reference>
<gene>
    <name evidence="3" type="ORF">CR513_15427</name>
</gene>
<sequence length="98" mass="11133">MEKQGKRYAERVNRDREGRSFVEGSTPKGEVFSLGEVQITSMKLGPFLVLKKINDNAYVLDMPNEYGGSCTFNISNLSLFYASMDDLKLKTNSLQERE</sequence>
<protein>
    <recommendedName>
        <fullName evidence="2">Tf2-1-like SH3-like domain-containing protein</fullName>
    </recommendedName>
</protein>
<feature type="region of interest" description="Disordered" evidence="1">
    <location>
        <begin position="1"/>
        <end position="23"/>
    </location>
</feature>
<dbReference type="AlphaFoldDB" id="A0A371HF05"/>
<dbReference type="Proteomes" id="UP000257109">
    <property type="component" value="Unassembled WGS sequence"/>
</dbReference>
<proteinExistence type="predicted"/>
<feature type="compositionally biased region" description="Basic and acidic residues" evidence="1">
    <location>
        <begin position="1"/>
        <end position="20"/>
    </location>
</feature>
<dbReference type="OrthoDB" id="1432277at2759"/>
<evidence type="ECO:0000313" key="4">
    <source>
        <dbReference type="Proteomes" id="UP000257109"/>
    </source>
</evidence>
<feature type="domain" description="Tf2-1-like SH3-like" evidence="2">
    <location>
        <begin position="41"/>
        <end position="79"/>
    </location>
</feature>
<accession>A0A371HF05</accession>
<dbReference type="Pfam" id="PF24626">
    <property type="entry name" value="SH3_Tf2-1"/>
    <property type="match status" value="1"/>
</dbReference>
<dbReference type="InterPro" id="IPR056924">
    <property type="entry name" value="SH3_Tf2-1"/>
</dbReference>
<comment type="caution">
    <text evidence="3">The sequence shown here is derived from an EMBL/GenBank/DDBJ whole genome shotgun (WGS) entry which is preliminary data.</text>
</comment>
<evidence type="ECO:0000259" key="2">
    <source>
        <dbReference type="Pfam" id="PF24626"/>
    </source>
</evidence>
<evidence type="ECO:0000313" key="3">
    <source>
        <dbReference type="EMBL" id="RDY01274.1"/>
    </source>
</evidence>